<dbReference type="EMBL" id="JABFTP020000165">
    <property type="protein sequence ID" value="KAL3284535.1"/>
    <property type="molecule type" value="Genomic_DNA"/>
</dbReference>
<dbReference type="AlphaFoldDB" id="A0ABD2P147"/>
<name>A0ABD2P147_9CUCU</name>
<comment type="caution">
    <text evidence="2">The sequence shown here is derived from an EMBL/GenBank/DDBJ whole genome shotgun (WGS) entry which is preliminary data.</text>
</comment>
<feature type="transmembrane region" description="Helical" evidence="1">
    <location>
        <begin position="84"/>
        <end position="109"/>
    </location>
</feature>
<sequence>MWYMVKCIYKNSGRLRRFLNLNTEVENDLGESSGTPLVIPKPPTIWKHPNRIKSIDVFRGLCIIVMIFVNYGGGQYWFFKHSIWNGLTLADLVFPWFMWIMGLSLAVSFRKN</sequence>
<protein>
    <recommendedName>
        <fullName evidence="4">DUF5009 domain-containing protein</fullName>
    </recommendedName>
</protein>
<dbReference type="PANTHER" id="PTHR31061:SF24">
    <property type="entry name" value="LD22376P"/>
    <property type="match status" value="1"/>
</dbReference>
<reference evidence="2 3" key="1">
    <citation type="journal article" date="2021" name="BMC Biol.">
        <title>Horizontally acquired antibacterial genes associated with adaptive radiation of ladybird beetles.</title>
        <authorList>
            <person name="Li H.S."/>
            <person name="Tang X.F."/>
            <person name="Huang Y.H."/>
            <person name="Xu Z.Y."/>
            <person name="Chen M.L."/>
            <person name="Du X.Y."/>
            <person name="Qiu B.Y."/>
            <person name="Chen P.T."/>
            <person name="Zhang W."/>
            <person name="Slipinski A."/>
            <person name="Escalona H.E."/>
            <person name="Waterhouse R.M."/>
            <person name="Zwick A."/>
            <person name="Pang H."/>
        </authorList>
    </citation>
    <scope>NUCLEOTIDE SEQUENCE [LARGE SCALE GENOMIC DNA]</scope>
    <source>
        <strain evidence="2">SYSU2018</strain>
    </source>
</reference>
<proteinExistence type="predicted"/>
<keyword evidence="1" id="KW-0472">Membrane</keyword>
<dbReference type="Proteomes" id="UP001516400">
    <property type="component" value="Unassembled WGS sequence"/>
</dbReference>
<organism evidence="2 3">
    <name type="scientific">Cryptolaemus montrouzieri</name>
    <dbReference type="NCBI Taxonomy" id="559131"/>
    <lineage>
        <taxon>Eukaryota</taxon>
        <taxon>Metazoa</taxon>
        <taxon>Ecdysozoa</taxon>
        <taxon>Arthropoda</taxon>
        <taxon>Hexapoda</taxon>
        <taxon>Insecta</taxon>
        <taxon>Pterygota</taxon>
        <taxon>Neoptera</taxon>
        <taxon>Endopterygota</taxon>
        <taxon>Coleoptera</taxon>
        <taxon>Polyphaga</taxon>
        <taxon>Cucujiformia</taxon>
        <taxon>Coccinelloidea</taxon>
        <taxon>Coccinellidae</taxon>
        <taxon>Scymninae</taxon>
        <taxon>Scymnini</taxon>
        <taxon>Cryptolaemus</taxon>
    </lineage>
</organism>
<keyword evidence="1" id="KW-0812">Transmembrane</keyword>
<evidence type="ECO:0000313" key="2">
    <source>
        <dbReference type="EMBL" id="KAL3284535.1"/>
    </source>
</evidence>
<feature type="transmembrane region" description="Helical" evidence="1">
    <location>
        <begin position="57"/>
        <end position="78"/>
    </location>
</feature>
<evidence type="ECO:0000256" key="1">
    <source>
        <dbReference type="SAM" id="Phobius"/>
    </source>
</evidence>
<accession>A0ABD2P147</accession>
<dbReference type="PANTHER" id="PTHR31061">
    <property type="entry name" value="LD22376P"/>
    <property type="match status" value="1"/>
</dbReference>
<evidence type="ECO:0000313" key="3">
    <source>
        <dbReference type="Proteomes" id="UP001516400"/>
    </source>
</evidence>
<keyword evidence="1" id="KW-1133">Transmembrane helix</keyword>
<evidence type="ECO:0008006" key="4">
    <source>
        <dbReference type="Google" id="ProtNLM"/>
    </source>
</evidence>
<keyword evidence="3" id="KW-1185">Reference proteome</keyword>
<gene>
    <name evidence="2" type="ORF">HHI36_018693</name>
</gene>